<keyword evidence="1" id="KW-0472">Membrane</keyword>
<accession>A0A1J4RRM2</accession>
<reference evidence="2 3" key="1">
    <citation type="journal article" date="2016" name="Environ. Microbiol.">
        <title>Genomic resolution of a cold subsurface aquifer community provides metabolic insights for novel microbes adapted to high CO concentrations.</title>
        <authorList>
            <person name="Probst A.J."/>
            <person name="Castelle C.J."/>
            <person name="Singh A."/>
            <person name="Brown C.T."/>
            <person name="Anantharaman K."/>
            <person name="Sharon I."/>
            <person name="Hug L.A."/>
            <person name="Burstein D."/>
            <person name="Emerson J.B."/>
            <person name="Thomas B.C."/>
            <person name="Banfield J.F."/>
        </authorList>
    </citation>
    <scope>NUCLEOTIDE SEQUENCE [LARGE SCALE GENOMIC DNA]</scope>
    <source>
        <strain evidence="2">CG1_02_47_37</strain>
    </source>
</reference>
<evidence type="ECO:0000313" key="3">
    <source>
        <dbReference type="Proteomes" id="UP000183144"/>
    </source>
</evidence>
<evidence type="ECO:0000313" key="2">
    <source>
        <dbReference type="EMBL" id="OIN90033.1"/>
    </source>
</evidence>
<name>A0A1J4RRM2_9BACT</name>
<dbReference type="AlphaFoldDB" id="A0A1J4RRM2"/>
<organism evidence="2 3">
    <name type="scientific">Candidatus Beckwithbacteria bacterium CG1_02_47_37</name>
    <dbReference type="NCBI Taxonomy" id="1805034"/>
    <lineage>
        <taxon>Bacteria</taxon>
        <taxon>Candidatus Beckwithiibacteriota</taxon>
    </lineage>
</organism>
<keyword evidence="1" id="KW-0812">Transmembrane</keyword>
<proteinExistence type="predicted"/>
<evidence type="ECO:0000256" key="1">
    <source>
        <dbReference type="SAM" id="Phobius"/>
    </source>
</evidence>
<dbReference type="Proteomes" id="UP000183144">
    <property type="component" value="Unassembled WGS sequence"/>
</dbReference>
<dbReference type="Pfam" id="PF05137">
    <property type="entry name" value="PilN"/>
    <property type="match status" value="1"/>
</dbReference>
<feature type="transmembrane region" description="Helical" evidence="1">
    <location>
        <begin position="20"/>
        <end position="49"/>
    </location>
</feature>
<dbReference type="EMBL" id="MNUI01000004">
    <property type="protein sequence ID" value="OIN90033.1"/>
    <property type="molecule type" value="Genomic_DNA"/>
</dbReference>
<sequence>MSVRSVELNLFPKEPWERGAIGQLLTWVLSVGRYVVVFTEAIVISAFLYRFGLDRSLTDLRASVKNKQAQVTSFGDLESSFRLVQAKLDLVKSVTDQPRVATALTILGKMMPTDAVLTNVTINQKQVVIEGVVASQTGLATLLSQAQAKTEFNDVVLENVKSAADKNSGIEFRLTLTFKTI</sequence>
<protein>
    <submittedName>
        <fullName evidence="2">Uncharacterized protein</fullName>
    </submittedName>
</protein>
<gene>
    <name evidence="2" type="ORF">AUJ59_00145</name>
</gene>
<dbReference type="InterPro" id="IPR007813">
    <property type="entry name" value="PilN"/>
</dbReference>
<keyword evidence="1" id="KW-1133">Transmembrane helix</keyword>
<comment type="caution">
    <text evidence="2">The sequence shown here is derived from an EMBL/GenBank/DDBJ whole genome shotgun (WGS) entry which is preliminary data.</text>
</comment>
<dbReference type="STRING" id="1805034.AUJ59_00145"/>